<dbReference type="Proteomes" id="UP001589813">
    <property type="component" value="Unassembled WGS sequence"/>
</dbReference>
<comment type="caution">
    <text evidence="2">The sequence shown here is derived from an EMBL/GenBank/DDBJ whole genome shotgun (WGS) entry which is preliminary data.</text>
</comment>
<keyword evidence="3" id="KW-1185">Reference proteome</keyword>
<reference evidence="2 3" key="1">
    <citation type="submission" date="2024-09" db="EMBL/GenBank/DDBJ databases">
        <authorList>
            <person name="Sun Q."/>
            <person name="Mori K."/>
        </authorList>
    </citation>
    <scope>NUCLEOTIDE SEQUENCE [LARGE SCALE GENOMIC DNA]</scope>
    <source>
        <strain evidence="2 3">KCTC 23315</strain>
    </source>
</reference>
<proteinExistence type="predicted"/>
<evidence type="ECO:0000313" key="2">
    <source>
        <dbReference type="EMBL" id="MFC0047106.1"/>
    </source>
</evidence>
<keyword evidence="1" id="KW-0812">Transmembrane</keyword>
<gene>
    <name evidence="2" type="ORF">ACFFJP_02235</name>
</gene>
<feature type="transmembrane region" description="Helical" evidence="1">
    <location>
        <begin position="17"/>
        <end position="35"/>
    </location>
</feature>
<organism evidence="2 3">
    <name type="scientific">Rheinheimera tilapiae</name>
    <dbReference type="NCBI Taxonomy" id="875043"/>
    <lineage>
        <taxon>Bacteria</taxon>
        <taxon>Pseudomonadati</taxon>
        <taxon>Pseudomonadota</taxon>
        <taxon>Gammaproteobacteria</taxon>
        <taxon>Chromatiales</taxon>
        <taxon>Chromatiaceae</taxon>
        <taxon>Rheinheimera</taxon>
    </lineage>
</organism>
<keyword evidence="1" id="KW-1133">Transmembrane helix</keyword>
<evidence type="ECO:0000256" key="1">
    <source>
        <dbReference type="SAM" id="Phobius"/>
    </source>
</evidence>
<keyword evidence="1" id="KW-0472">Membrane</keyword>
<dbReference type="InterPro" id="IPR016922">
    <property type="entry name" value="UCP029505"/>
</dbReference>
<protein>
    <submittedName>
        <fullName evidence="2">Uncharacterized protein</fullName>
    </submittedName>
</protein>
<accession>A0ABV6B8B4</accession>
<dbReference type="EMBL" id="JBHLXP010000001">
    <property type="protein sequence ID" value="MFC0047106.1"/>
    <property type="molecule type" value="Genomic_DNA"/>
</dbReference>
<evidence type="ECO:0000313" key="3">
    <source>
        <dbReference type="Proteomes" id="UP001589813"/>
    </source>
</evidence>
<sequence>MTEQYQGLRQFWARHKFKLNGLVLILPFWFLYQSLNLQFPPALPKAQLGPYAVTAMPLSEDGPYAHHGEWVKDYYLQWCAGCVEKIRQGFLLVSDNEPDLASLSRDHSSLLHGNKHGLHVHARTPQQLKAGDKLWLIIEDWQGQVYSHHWVL</sequence>
<dbReference type="PIRSF" id="PIRSF029505">
    <property type="entry name" value="UCP029505"/>
    <property type="match status" value="1"/>
</dbReference>
<dbReference type="RefSeq" id="WP_377240044.1">
    <property type="nucleotide sequence ID" value="NZ_JBHLXP010000001.1"/>
</dbReference>
<name>A0ABV6B8B4_9GAMM</name>